<proteinExistence type="predicted"/>
<dbReference type="EMBL" id="CZBU01000002">
    <property type="protein sequence ID" value="CUQ76703.1"/>
    <property type="molecule type" value="Genomic_DNA"/>
</dbReference>
<evidence type="ECO:0000313" key="3">
    <source>
        <dbReference type="EMBL" id="CUQ80549.1"/>
    </source>
</evidence>
<gene>
    <name evidence="2" type="ORF">ERS852490_01206</name>
    <name evidence="3" type="ORF">ERS852492_00549</name>
</gene>
<sequence length="566" mass="61716">MFCTKCGYNAGTAKFCPKCGNPLNPQPVQETPVQNEPVAQTVQSEPVAQQQFGTQPQFNETVQPQFGTQPQSGTVPPVNADVPRYQQAPPMQPQPKKKKKKWPIVVAIIAVIVAAAAVLGFVVLPNVLSPDKHAIAAIKKLGTGLEDTASSALDNMSLTSVSDKNQITGTLKLDTATIDGEKYSDYIKADTVTYDIQMDASTEKMAGEIKLQNGSATALTVTFYSDGNNMYFKVPELFSESFVISLAQFEDEIDSGFSYGSLGSISKYFSAIDTSNIELYREPVNAAVKCVVKGINTFAEECEYKKGDKFTYNSDNGDIKVSEYSITITKETVIKACETVIDELYASKDLSSYMTILTMAGVSQTTIKSSIESSLSDMQPVTLSMYINKNDEIVRLAIDAADYNTSEKGFVAISFLGNDNPFEYVVIEADVDDINMKYTVKTQDDKAALALEMTQNKEYIKAGAELSSSGTTVKIDNLYVNSNIDDSNIDMKLSGEATQKEFSKLKYSASDYSGAYNLANLTETQSTTLAYELMKNLNVLSNVFSDKLYNELFNGKSSSGGARLGF</sequence>
<evidence type="ECO:0000313" key="4">
    <source>
        <dbReference type="Proteomes" id="UP000095621"/>
    </source>
</evidence>
<keyword evidence="1" id="KW-0812">Transmembrane</keyword>
<dbReference type="Proteomes" id="UP000095621">
    <property type="component" value="Unassembled WGS sequence"/>
</dbReference>
<evidence type="ECO:0000256" key="1">
    <source>
        <dbReference type="SAM" id="Phobius"/>
    </source>
</evidence>
<feature type="transmembrane region" description="Helical" evidence="1">
    <location>
        <begin position="102"/>
        <end position="124"/>
    </location>
</feature>
<evidence type="ECO:0008006" key="6">
    <source>
        <dbReference type="Google" id="ProtNLM"/>
    </source>
</evidence>
<reference evidence="4 5" key="1">
    <citation type="submission" date="2015-09" db="EMBL/GenBank/DDBJ databases">
        <authorList>
            <consortium name="Pathogen Informatics"/>
        </authorList>
    </citation>
    <scope>NUCLEOTIDE SEQUENCE [LARGE SCALE GENOMIC DNA]</scope>
    <source>
        <strain evidence="2 4">2789STDY5834875</strain>
        <strain evidence="3 5">2789STDY5834878</strain>
    </source>
</reference>
<evidence type="ECO:0000313" key="5">
    <source>
        <dbReference type="Proteomes" id="UP000095780"/>
    </source>
</evidence>
<organism evidence="2 4">
    <name type="scientific">Lachnospira eligens</name>
    <dbReference type="NCBI Taxonomy" id="39485"/>
    <lineage>
        <taxon>Bacteria</taxon>
        <taxon>Bacillati</taxon>
        <taxon>Bacillota</taxon>
        <taxon>Clostridia</taxon>
        <taxon>Lachnospirales</taxon>
        <taxon>Lachnospiraceae</taxon>
        <taxon>Lachnospira</taxon>
    </lineage>
</organism>
<dbReference type="OrthoDB" id="2068157at2"/>
<dbReference type="RefSeq" id="WP_022097665.1">
    <property type="nucleotide sequence ID" value="NZ_CABIXW010000001.1"/>
</dbReference>
<accession>A0A174YNJ8</accession>
<protein>
    <recommendedName>
        <fullName evidence="6">Zinc ribbon domain-containing protein</fullName>
    </recommendedName>
</protein>
<dbReference type="Proteomes" id="UP000095780">
    <property type="component" value="Unassembled WGS sequence"/>
</dbReference>
<dbReference type="AlphaFoldDB" id="A0A174YNJ8"/>
<keyword evidence="1" id="KW-1133">Transmembrane helix</keyword>
<evidence type="ECO:0000313" key="2">
    <source>
        <dbReference type="EMBL" id="CUQ76703.1"/>
    </source>
</evidence>
<name>A0A174YNJ8_9FIRM</name>
<keyword evidence="1" id="KW-0472">Membrane</keyword>
<dbReference type="EMBL" id="CZBV01000001">
    <property type="protein sequence ID" value="CUQ80549.1"/>
    <property type="molecule type" value="Genomic_DNA"/>
</dbReference>